<feature type="chain" id="PRO_5043130058" description="Zinc carboxypeptidase A 1" evidence="12">
    <location>
        <begin position="18"/>
        <end position="110"/>
    </location>
</feature>
<dbReference type="STRING" id="334426.A0A0R3PE18"/>
<dbReference type="InterPro" id="IPR036990">
    <property type="entry name" value="M14A-like_propep"/>
</dbReference>
<evidence type="ECO:0000256" key="8">
    <source>
        <dbReference type="ARBA" id="ARBA00022833"/>
    </source>
</evidence>
<dbReference type="AlphaFoldDB" id="A0A0R3PE18"/>
<keyword evidence="3" id="KW-0121">Carboxypeptidase</keyword>
<dbReference type="InterPro" id="IPR003146">
    <property type="entry name" value="M14A_act_pep"/>
</dbReference>
<dbReference type="WBParaSite" id="ACOC_0000225801-mRNA-1">
    <property type="protein sequence ID" value="ACOC_0000225801-mRNA-1"/>
    <property type="gene ID" value="ACOC_0000225801"/>
</dbReference>
<keyword evidence="8" id="KW-0862">Zinc</keyword>
<evidence type="ECO:0000256" key="7">
    <source>
        <dbReference type="ARBA" id="ARBA00022801"/>
    </source>
</evidence>
<keyword evidence="7" id="KW-0378">Hydrolase</keyword>
<dbReference type="EMBL" id="UYYA01000429">
    <property type="protein sequence ID" value="VDM53844.1"/>
    <property type="molecule type" value="Genomic_DNA"/>
</dbReference>
<dbReference type="OMA" id="DEMADFW"/>
<feature type="domain" description="Carboxypeptidase activation peptide" evidence="13">
    <location>
        <begin position="30"/>
        <end position="100"/>
    </location>
</feature>
<evidence type="ECO:0000259" key="13">
    <source>
        <dbReference type="Pfam" id="PF02244"/>
    </source>
</evidence>
<protein>
    <recommendedName>
        <fullName evidence="11">Zinc carboxypeptidase A 1</fullName>
    </recommendedName>
</protein>
<dbReference type="GO" id="GO:0046872">
    <property type="term" value="F:metal ion binding"/>
    <property type="evidence" value="ECO:0007669"/>
    <property type="project" value="UniProtKB-KW"/>
</dbReference>
<evidence type="ECO:0000256" key="3">
    <source>
        <dbReference type="ARBA" id="ARBA00022645"/>
    </source>
</evidence>
<dbReference type="FunFam" id="3.30.70.340:FF:000002">
    <property type="entry name" value="Carboxypeptidase A"/>
    <property type="match status" value="1"/>
</dbReference>
<reference evidence="16" key="1">
    <citation type="submission" date="2017-02" db="UniProtKB">
        <authorList>
            <consortium name="WormBaseParasite"/>
        </authorList>
    </citation>
    <scope>IDENTIFICATION</scope>
</reference>
<name>A0A0R3PE18_ANGCS</name>
<dbReference type="Pfam" id="PF02244">
    <property type="entry name" value="Propep_M14"/>
    <property type="match status" value="1"/>
</dbReference>
<dbReference type="GO" id="GO:0006508">
    <property type="term" value="P:proteolysis"/>
    <property type="evidence" value="ECO:0007669"/>
    <property type="project" value="UniProtKB-KW"/>
</dbReference>
<organism evidence="16">
    <name type="scientific">Angiostrongylus costaricensis</name>
    <name type="common">Nematode worm</name>
    <dbReference type="NCBI Taxonomy" id="334426"/>
    <lineage>
        <taxon>Eukaryota</taxon>
        <taxon>Metazoa</taxon>
        <taxon>Ecdysozoa</taxon>
        <taxon>Nematoda</taxon>
        <taxon>Chromadorea</taxon>
        <taxon>Rhabditida</taxon>
        <taxon>Rhabditina</taxon>
        <taxon>Rhabditomorpha</taxon>
        <taxon>Strongyloidea</taxon>
        <taxon>Metastrongylidae</taxon>
        <taxon>Angiostrongylus</taxon>
    </lineage>
</organism>
<evidence type="ECO:0000313" key="16">
    <source>
        <dbReference type="WBParaSite" id="ACOC_0000225801-mRNA-1"/>
    </source>
</evidence>
<gene>
    <name evidence="14" type="ORF">ACOC_LOCUS2259</name>
</gene>
<keyword evidence="15" id="KW-1185">Reference proteome</keyword>
<dbReference type="SUPFAM" id="SSF54897">
    <property type="entry name" value="Protease propeptides/inhibitors"/>
    <property type="match status" value="1"/>
</dbReference>
<proteinExistence type="inferred from homology"/>
<comment type="cofactor">
    <cofactor evidence="1">
        <name>Zn(2+)</name>
        <dbReference type="ChEBI" id="CHEBI:29105"/>
    </cofactor>
</comment>
<reference evidence="14 15" key="2">
    <citation type="submission" date="2018-11" db="EMBL/GenBank/DDBJ databases">
        <authorList>
            <consortium name="Pathogen Informatics"/>
        </authorList>
    </citation>
    <scope>NUCLEOTIDE SEQUENCE [LARGE SCALE GENOMIC DNA]</scope>
    <source>
        <strain evidence="14 15">Costa Rica</strain>
    </source>
</reference>
<keyword evidence="5" id="KW-0479">Metal-binding</keyword>
<comment type="similarity">
    <text evidence="2">Belongs to the peptidase M14 family.</text>
</comment>
<keyword evidence="10" id="KW-1015">Disulfide bond</keyword>
<sequence>MLVWITCTYLYYNAVSADIDGNNDGPFKVFRVVPTNNNQLKRMIELFETAKTGEVDFWHAPSVVNNTVDVMVSPSFASKFEKFLKEHGYPFHIAVQDLNKNAFFGFTLLY</sequence>
<dbReference type="Gene3D" id="3.30.70.340">
    <property type="entry name" value="Metallocarboxypeptidase-like"/>
    <property type="match status" value="1"/>
</dbReference>
<evidence type="ECO:0000256" key="6">
    <source>
        <dbReference type="ARBA" id="ARBA00022729"/>
    </source>
</evidence>
<accession>A0A0R3PE18</accession>
<evidence type="ECO:0000313" key="15">
    <source>
        <dbReference type="Proteomes" id="UP000267027"/>
    </source>
</evidence>
<keyword evidence="4" id="KW-0645">Protease</keyword>
<evidence type="ECO:0000256" key="4">
    <source>
        <dbReference type="ARBA" id="ARBA00022670"/>
    </source>
</evidence>
<keyword evidence="9" id="KW-0482">Metalloprotease</keyword>
<evidence type="ECO:0000256" key="11">
    <source>
        <dbReference type="ARBA" id="ARBA00069039"/>
    </source>
</evidence>
<evidence type="ECO:0000256" key="5">
    <source>
        <dbReference type="ARBA" id="ARBA00022723"/>
    </source>
</evidence>
<dbReference type="Proteomes" id="UP000267027">
    <property type="component" value="Unassembled WGS sequence"/>
</dbReference>
<evidence type="ECO:0000256" key="1">
    <source>
        <dbReference type="ARBA" id="ARBA00001947"/>
    </source>
</evidence>
<evidence type="ECO:0000256" key="12">
    <source>
        <dbReference type="SAM" id="SignalP"/>
    </source>
</evidence>
<keyword evidence="6 12" id="KW-0732">Signal</keyword>
<evidence type="ECO:0000313" key="14">
    <source>
        <dbReference type="EMBL" id="VDM53844.1"/>
    </source>
</evidence>
<evidence type="ECO:0000256" key="9">
    <source>
        <dbReference type="ARBA" id="ARBA00023049"/>
    </source>
</evidence>
<evidence type="ECO:0000256" key="2">
    <source>
        <dbReference type="ARBA" id="ARBA00005988"/>
    </source>
</evidence>
<dbReference type="GO" id="GO:0004180">
    <property type="term" value="F:carboxypeptidase activity"/>
    <property type="evidence" value="ECO:0007669"/>
    <property type="project" value="UniProtKB-KW"/>
</dbReference>
<evidence type="ECO:0000256" key="10">
    <source>
        <dbReference type="ARBA" id="ARBA00023157"/>
    </source>
</evidence>
<dbReference type="OrthoDB" id="5779898at2759"/>
<dbReference type="GO" id="GO:0008237">
    <property type="term" value="F:metallopeptidase activity"/>
    <property type="evidence" value="ECO:0007669"/>
    <property type="project" value="UniProtKB-KW"/>
</dbReference>
<feature type="signal peptide" evidence="12">
    <location>
        <begin position="1"/>
        <end position="17"/>
    </location>
</feature>